<dbReference type="Proteomes" id="UP001595724">
    <property type="component" value="Unassembled WGS sequence"/>
</dbReference>
<dbReference type="EMBL" id="JBHRYF010000001">
    <property type="protein sequence ID" value="MFC3659205.1"/>
    <property type="molecule type" value="Genomic_DNA"/>
</dbReference>
<dbReference type="RefSeq" id="WP_386706321.1">
    <property type="nucleotide sequence ID" value="NZ_JBHRYF010000001.1"/>
</dbReference>
<evidence type="ECO:0000313" key="1">
    <source>
        <dbReference type="EMBL" id="MFC3659205.1"/>
    </source>
</evidence>
<name>A0ABV7UQJ5_9GAMM</name>
<protein>
    <submittedName>
        <fullName evidence="1">Phytoene/squalene synthase family protein</fullName>
    </submittedName>
</protein>
<keyword evidence="2" id="KW-1185">Reference proteome</keyword>
<accession>A0ABV7UQJ5</accession>
<comment type="caution">
    <text evidence="1">The sequence shown here is derived from an EMBL/GenBank/DDBJ whole genome shotgun (WGS) entry which is preliminary data.</text>
</comment>
<evidence type="ECO:0000313" key="2">
    <source>
        <dbReference type="Proteomes" id="UP001595724"/>
    </source>
</evidence>
<reference evidence="2" key="1">
    <citation type="journal article" date="2019" name="Int. J. Syst. Evol. Microbiol.">
        <title>The Global Catalogue of Microorganisms (GCM) 10K type strain sequencing project: providing services to taxonomists for standard genome sequencing and annotation.</title>
        <authorList>
            <consortium name="The Broad Institute Genomics Platform"/>
            <consortium name="The Broad Institute Genome Sequencing Center for Infectious Disease"/>
            <person name="Wu L."/>
            <person name="Ma J."/>
        </authorList>
    </citation>
    <scope>NUCLEOTIDE SEQUENCE [LARGE SCALE GENOMIC DNA]</scope>
    <source>
        <strain evidence="2">KCTC 42211</strain>
    </source>
</reference>
<sequence>MDNADEFTAKWHALWPEWRIGAAFLPATQRELAFAWFALLQELTDAAWGGADATPGLAKLAWWNEELQGWMKGARRHPLGAVLQPQPAPWAALAAGLLPLQGSRDRPSSATPSQAGLEGTALAVAECEQALFGGGANPAIAAGAIAFDLLATRHLAQGTADLAATAFGTATAAAAGVRPRRLQSAFVRQRLDRAASGLQLAARPWCILWLAWRAARPAR</sequence>
<proteinExistence type="predicted"/>
<organism evidence="1 2">
    <name type="scientific">Luteimonas notoginsengisoli</name>
    <dbReference type="NCBI Taxonomy" id="1578200"/>
    <lineage>
        <taxon>Bacteria</taxon>
        <taxon>Pseudomonadati</taxon>
        <taxon>Pseudomonadota</taxon>
        <taxon>Gammaproteobacteria</taxon>
        <taxon>Lysobacterales</taxon>
        <taxon>Lysobacteraceae</taxon>
        <taxon>Luteimonas</taxon>
    </lineage>
</organism>
<gene>
    <name evidence="1" type="ORF">ACFOM9_03810</name>
</gene>